<feature type="domain" description="Metallo-beta-lactamase" evidence="2">
    <location>
        <begin position="48"/>
        <end position="266"/>
    </location>
</feature>
<dbReference type="Gene3D" id="3.60.15.10">
    <property type="entry name" value="Ribonuclease Z/Hydroxyacylglutathione hydrolase-like"/>
    <property type="match status" value="1"/>
</dbReference>
<keyword evidence="4" id="KW-1185">Reference proteome</keyword>
<dbReference type="Pfam" id="PF12706">
    <property type="entry name" value="Lactamase_B_2"/>
    <property type="match status" value="1"/>
</dbReference>
<feature type="signal peptide" evidence="1">
    <location>
        <begin position="1"/>
        <end position="27"/>
    </location>
</feature>
<dbReference type="Proteomes" id="UP000252884">
    <property type="component" value="Unassembled WGS sequence"/>
</dbReference>
<evidence type="ECO:0000313" key="3">
    <source>
        <dbReference type="EMBL" id="RCW68068.1"/>
    </source>
</evidence>
<evidence type="ECO:0000256" key="1">
    <source>
        <dbReference type="SAM" id="SignalP"/>
    </source>
</evidence>
<dbReference type="AlphaFoldDB" id="A0A368XM07"/>
<dbReference type="OrthoDB" id="9803916at2"/>
<dbReference type="EMBL" id="QPJK01000008">
    <property type="protein sequence ID" value="RCW68068.1"/>
    <property type="molecule type" value="Genomic_DNA"/>
</dbReference>
<proteinExistence type="predicted"/>
<dbReference type="PANTHER" id="PTHR46018">
    <property type="entry name" value="ZINC PHOSPHODIESTERASE ELAC PROTEIN 1"/>
    <property type="match status" value="1"/>
</dbReference>
<accession>A0A368XM07</accession>
<dbReference type="SMART" id="SM00849">
    <property type="entry name" value="Lactamase_B"/>
    <property type="match status" value="1"/>
</dbReference>
<keyword evidence="1" id="KW-0732">Signal</keyword>
<organism evidence="3 4">
    <name type="scientific">Pseudorhodoferax soli</name>
    <dbReference type="NCBI Taxonomy" id="545864"/>
    <lineage>
        <taxon>Bacteria</taxon>
        <taxon>Pseudomonadati</taxon>
        <taxon>Pseudomonadota</taxon>
        <taxon>Betaproteobacteria</taxon>
        <taxon>Burkholderiales</taxon>
        <taxon>Comamonadaceae</taxon>
    </lineage>
</organism>
<comment type="caution">
    <text evidence="3">The sequence shown here is derived from an EMBL/GenBank/DDBJ whole genome shotgun (WGS) entry which is preliminary data.</text>
</comment>
<protein>
    <submittedName>
        <fullName evidence="3">Ribonuclease BN (tRNA processing enzyme)</fullName>
    </submittedName>
</protein>
<dbReference type="GO" id="GO:0042781">
    <property type="term" value="F:3'-tRNA processing endoribonuclease activity"/>
    <property type="evidence" value="ECO:0007669"/>
    <property type="project" value="TreeGrafter"/>
</dbReference>
<dbReference type="SUPFAM" id="SSF56281">
    <property type="entry name" value="Metallo-hydrolase/oxidoreductase"/>
    <property type="match status" value="1"/>
</dbReference>
<dbReference type="InterPro" id="IPR001279">
    <property type="entry name" value="Metallo-B-lactamas"/>
</dbReference>
<dbReference type="PANTHER" id="PTHR46018:SF2">
    <property type="entry name" value="ZINC PHOSPHODIESTERASE ELAC PROTEIN 1"/>
    <property type="match status" value="1"/>
</dbReference>
<reference evidence="3 4" key="1">
    <citation type="submission" date="2018-07" db="EMBL/GenBank/DDBJ databases">
        <title>Genomic Encyclopedia of Type Strains, Phase IV (KMG-IV): sequencing the most valuable type-strain genomes for metagenomic binning, comparative biology and taxonomic classification.</title>
        <authorList>
            <person name="Goeker M."/>
        </authorList>
    </citation>
    <scope>NUCLEOTIDE SEQUENCE [LARGE SCALE GENOMIC DNA]</scope>
    <source>
        <strain evidence="3 4">DSM 21634</strain>
    </source>
</reference>
<evidence type="ECO:0000313" key="4">
    <source>
        <dbReference type="Proteomes" id="UP000252884"/>
    </source>
</evidence>
<sequence length="323" mass="33420">MKTLANPCRRRLAALCLAMCTLPAAFAAQAQTAAPPALELVVLGSGGPGATGRAGSAFVVLVDGVARVFVDAGPGSFVRLGEAKLALGRADIVLLTHLHVDHAGGLPGLFKARAVSNRGPVDFKIFGPAGRRALDADDADFPATSRFIDLLFGKQGAFGYLKDFSTPLRFQVTDIDAPATAAALPEVRTLFDEGGLRISAVAGHHRDAPAVVYRIDHAGKSITFSGDIDASGLAGLRRIAQGTSLLVFNSVVLDPPGSPDVLYTLHTPPKAIGEVADAVRAGQLLLSHLSPALDAQRDAVKASITAHYAGGVVFAQDGQRLAP</sequence>
<gene>
    <name evidence="3" type="ORF">DES41_108247</name>
</gene>
<dbReference type="InterPro" id="IPR036866">
    <property type="entry name" value="RibonucZ/Hydroxyglut_hydro"/>
</dbReference>
<name>A0A368XM07_9BURK</name>
<feature type="chain" id="PRO_5016678143" evidence="1">
    <location>
        <begin position="28"/>
        <end position="323"/>
    </location>
</feature>
<evidence type="ECO:0000259" key="2">
    <source>
        <dbReference type="SMART" id="SM00849"/>
    </source>
</evidence>